<dbReference type="Proteomes" id="UP000265354">
    <property type="component" value="Unassembled WGS sequence"/>
</dbReference>
<dbReference type="Pfam" id="PF19291">
    <property type="entry name" value="TREH_N"/>
    <property type="match status" value="1"/>
</dbReference>
<proteinExistence type="predicted"/>
<dbReference type="InterPro" id="IPR011613">
    <property type="entry name" value="GH15-like"/>
</dbReference>
<dbReference type="SUPFAM" id="SSF48208">
    <property type="entry name" value="Six-hairpin glycosidases"/>
    <property type="match status" value="1"/>
</dbReference>
<dbReference type="GO" id="GO:0005975">
    <property type="term" value="P:carbohydrate metabolic process"/>
    <property type="evidence" value="ECO:0007669"/>
    <property type="project" value="InterPro"/>
</dbReference>
<evidence type="ECO:0000259" key="2">
    <source>
        <dbReference type="Pfam" id="PF00723"/>
    </source>
</evidence>
<evidence type="ECO:0000256" key="1">
    <source>
        <dbReference type="SAM" id="MobiDB-lite"/>
    </source>
</evidence>
<dbReference type="AlphaFoldDB" id="A0A388SSB9"/>
<evidence type="ECO:0000259" key="3">
    <source>
        <dbReference type="Pfam" id="PF19291"/>
    </source>
</evidence>
<dbReference type="GO" id="GO:0004553">
    <property type="term" value="F:hydrolase activity, hydrolyzing O-glycosyl compounds"/>
    <property type="evidence" value="ECO:0007669"/>
    <property type="project" value="TreeGrafter"/>
</dbReference>
<gene>
    <name evidence="4" type="ORF">SSP531S_08610</name>
</gene>
<evidence type="ECO:0000313" key="5">
    <source>
        <dbReference type="Proteomes" id="UP000265354"/>
    </source>
</evidence>
<organism evidence="4 5">
    <name type="scientific">Streptomyces spongiicola</name>
    <dbReference type="NCBI Taxonomy" id="1690221"/>
    <lineage>
        <taxon>Bacteria</taxon>
        <taxon>Bacillati</taxon>
        <taxon>Actinomycetota</taxon>
        <taxon>Actinomycetes</taxon>
        <taxon>Kitasatosporales</taxon>
        <taxon>Streptomycetaceae</taxon>
        <taxon>Streptomyces</taxon>
    </lineage>
</organism>
<sequence length="667" mass="72417">MAEGARPQRAWAFSVPRSGTSADGRGGTSADGRGGTSADGRGGKADCGYVPFMEDRRPVERAQGYLPIADHGIVGDGRTCALVGRDGAVSFMCVPRFDSPPLFASLLDHRRGGALLLAPARLRASRQRYLPDTAVLVTEMWGPEGAAELTDAFLLEPGARLEDDARAGRGELLRRMRVTQGVVELRCELRPGPGHAVEPSGDGWLLRGPDRVPTAWFHASRPLPGPSGTVVLEAGDELVVSLVWNGVRPAGDPVSRAREHLEATARVWRGWASHVVTDVPRPDLVRRSAITLKLLDHMENGAIIAAATSSLPEYLRGSRNWDYRYAWIRDTAYAVFALRRIGLPAEAKGFLNWALNAASRGTQPLVLYDVDGLPPPEEVEDPYLEGYRRSAPVRWGNAAARQVQHDVYGELLDCAFQWAATGGRLDPGRWEHLAQLAERARTAWSRPDQGIWEVRTPGRPFTYSAAMCQVALDRAARLAWRLGLPGDAEGWRRDARSLARRILEQAWDEKAGALTEHLGGGGLDASLLALPLRRVVPADHPKMAATVRAVAETLGAGGGLLYRYLPGVSPDGVDEPEGAFLLCSFWMADNLVGQGRVDEAAELFERLCSYASPLGLLPEQVDPSDGSFLGNFPQAISHVGLMSTAVVLARVRRGVRPELATHAWFRG</sequence>
<keyword evidence="4" id="KW-0378">Hydrolase</keyword>
<feature type="domain" description="Trehalase-like N-terminal" evidence="3">
    <location>
        <begin position="65"/>
        <end position="139"/>
    </location>
</feature>
<dbReference type="Pfam" id="PF00723">
    <property type="entry name" value="Glyco_hydro_15"/>
    <property type="match status" value="1"/>
</dbReference>
<dbReference type="PANTHER" id="PTHR31616">
    <property type="entry name" value="TREHALASE"/>
    <property type="match status" value="1"/>
</dbReference>
<protein>
    <submittedName>
        <fullName evidence="4">Glycoside hydrolase family 15</fullName>
    </submittedName>
</protein>
<feature type="compositionally biased region" description="Gly residues" evidence="1">
    <location>
        <begin position="24"/>
        <end position="37"/>
    </location>
</feature>
<evidence type="ECO:0000313" key="4">
    <source>
        <dbReference type="EMBL" id="GBP99466.1"/>
    </source>
</evidence>
<comment type="caution">
    <text evidence="4">The sequence shown here is derived from an EMBL/GenBank/DDBJ whole genome shotgun (WGS) entry which is preliminary data.</text>
</comment>
<dbReference type="InterPro" id="IPR012341">
    <property type="entry name" value="6hp_glycosidase-like_sf"/>
</dbReference>
<name>A0A388SSB9_9ACTN</name>
<feature type="domain" description="GH15-like" evidence="2">
    <location>
        <begin position="283"/>
        <end position="645"/>
    </location>
</feature>
<dbReference type="Gene3D" id="1.50.10.10">
    <property type="match status" value="1"/>
</dbReference>
<reference evidence="4 5" key="1">
    <citation type="submission" date="2018-07" db="EMBL/GenBank/DDBJ databases">
        <title>Whole Genome Shotgun Sequence of Streptomyces spongiicola strain 531S.</title>
        <authorList>
            <person name="Dohra H."/>
            <person name="Kodani S."/>
        </authorList>
    </citation>
    <scope>NUCLEOTIDE SEQUENCE [LARGE SCALE GENOMIC DNA]</scope>
    <source>
        <strain evidence="4 5">531S</strain>
    </source>
</reference>
<feature type="region of interest" description="Disordered" evidence="1">
    <location>
        <begin position="1"/>
        <end position="42"/>
    </location>
</feature>
<dbReference type="InterPro" id="IPR045582">
    <property type="entry name" value="Trehalase-like_N"/>
</dbReference>
<dbReference type="EMBL" id="BGZL01000002">
    <property type="protein sequence ID" value="GBP99466.1"/>
    <property type="molecule type" value="Genomic_DNA"/>
</dbReference>
<accession>A0A388SSB9</accession>
<dbReference type="PANTHER" id="PTHR31616:SF0">
    <property type="entry name" value="GLUCAN 1,4-ALPHA-GLUCOSIDASE"/>
    <property type="match status" value="1"/>
</dbReference>
<dbReference type="InterPro" id="IPR008928">
    <property type="entry name" value="6-hairpin_glycosidase_sf"/>
</dbReference>